<keyword evidence="1" id="KW-0812">Transmembrane</keyword>
<reference evidence="3" key="1">
    <citation type="journal article" date="2010" name="Nature">
        <title>The Amphimedon queenslandica genome and the evolution of animal complexity.</title>
        <authorList>
            <person name="Srivastava M."/>
            <person name="Simakov O."/>
            <person name="Chapman J."/>
            <person name="Fahey B."/>
            <person name="Gauthier M.E."/>
            <person name="Mitros T."/>
            <person name="Richards G.S."/>
            <person name="Conaco C."/>
            <person name="Dacre M."/>
            <person name="Hellsten U."/>
            <person name="Larroux C."/>
            <person name="Putnam N.H."/>
            <person name="Stanke M."/>
            <person name="Adamska M."/>
            <person name="Darling A."/>
            <person name="Degnan S.M."/>
            <person name="Oakley T.H."/>
            <person name="Plachetzki D.C."/>
            <person name="Zhai Y."/>
            <person name="Adamski M."/>
            <person name="Calcino A."/>
            <person name="Cummins S.F."/>
            <person name="Goodstein D.M."/>
            <person name="Harris C."/>
            <person name="Jackson D.J."/>
            <person name="Leys S.P."/>
            <person name="Shu S."/>
            <person name="Woodcroft B.J."/>
            <person name="Vervoort M."/>
            <person name="Kosik K.S."/>
            <person name="Manning G."/>
            <person name="Degnan B.M."/>
            <person name="Rokhsar D.S."/>
        </authorList>
    </citation>
    <scope>NUCLEOTIDE SEQUENCE [LARGE SCALE GENOMIC DNA]</scope>
</reference>
<organism evidence="2">
    <name type="scientific">Amphimedon queenslandica</name>
    <name type="common">Sponge</name>
    <dbReference type="NCBI Taxonomy" id="400682"/>
    <lineage>
        <taxon>Eukaryota</taxon>
        <taxon>Metazoa</taxon>
        <taxon>Porifera</taxon>
        <taxon>Demospongiae</taxon>
        <taxon>Heteroscleromorpha</taxon>
        <taxon>Haplosclerida</taxon>
        <taxon>Niphatidae</taxon>
        <taxon>Amphimedon</taxon>
    </lineage>
</organism>
<keyword evidence="1" id="KW-0472">Membrane</keyword>
<evidence type="ECO:0000313" key="2">
    <source>
        <dbReference type="EnsemblMetazoa" id="Aqu2.1.20587_001"/>
    </source>
</evidence>
<dbReference type="AlphaFoldDB" id="A0A1X7TYV0"/>
<proteinExistence type="predicted"/>
<feature type="transmembrane region" description="Helical" evidence="1">
    <location>
        <begin position="79"/>
        <end position="100"/>
    </location>
</feature>
<accession>A0A1X7TYV0</accession>
<keyword evidence="3" id="KW-1185">Reference proteome</keyword>
<dbReference type="InParanoid" id="A0A1X7TYV0"/>
<reference evidence="2" key="2">
    <citation type="submission" date="2017-05" db="UniProtKB">
        <authorList>
            <consortium name="EnsemblMetazoa"/>
        </authorList>
    </citation>
    <scope>IDENTIFICATION</scope>
</reference>
<dbReference type="OMA" id="VVWRHIK"/>
<dbReference type="EnsemblMetazoa" id="Aqu2.1.20587_001">
    <property type="protein sequence ID" value="Aqu2.1.20587_001"/>
    <property type="gene ID" value="Aqu2.1.20587"/>
</dbReference>
<dbReference type="EnsemblMetazoa" id="XM_011408167.2">
    <property type="protein sequence ID" value="XP_011406469.1"/>
    <property type="gene ID" value="LOC105314171"/>
</dbReference>
<dbReference type="Proteomes" id="UP000007879">
    <property type="component" value="Unassembled WGS sequence"/>
</dbReference>
<dbReference type="eggNOG" id="ENOG502QQ6X">
    <property type="taxonomic scope" value="Eukaryota"/>
</dbReference>
<name>A0A1X7TYV0_AMPQE</name>
<feature type="transmembrane region" description="Helical" evidence="1">
    <location>
        <begin position="214"/>
        <end position="235"/>
    </location>
</feature>
<dbReference type="OrthoDB" id="5586934at2759"/>
<keyword evidence="1" id="KW-1133">Transmembrane helix</keyword>
<protein>
    <submittedName>
        <fullName evidence="2">Uncharacterized protein</fullName>
    </submittedName>
</protein>
<evidence type="ECO:0000313" key="3">
    <source>
        <dbReference type="Proteomes" id="UP000007879"/>
    </source>
</evidence>
<feature type="transmembrane region" description="Helical" evidence="1">
    <location>
        <begin position="247"/>
        <end position="265"/>
    </location>
</feature>
<evidence type="ECO:0000256" key="1">
    <source>
        <dbReference type="SAM" id="Phobius"/>
    </source>
</evidence>
<feature type="transmembrane region" description="Helical" evidence="1">
    <location>
        <begin position="277"/>
        <end position="303"/>
    </location>
</feature>
<feature type="transmembrane region" description="Helical" evidence="1">
    <location>
        <begin position="112"/>
        <end position="132"/>
    </location>
</feature>
<feature type="transmembrane region" description="Helical" evidence="1">
    <location>
        <begin position="183"/>
        <end position="202"/>
    </location>
</feature>
<feature type="transmembrane region" description="Helical" evidence="1">
    <location>
        <begin position="24"/>
        <end position="43"/>
    </location>
</feature>
<dbReference type="PANTHER" id="PTHR33802">
    <property type="entry name" value="SI:CH211-161H7.5-RELATED"/>
    <property type="match status" value="1"/>
</dbReference>
<gene>
    <name evidence="2" type="primary">105314171</name>
</gene>
<feature type="transmembrane region" description="Helical" evidence="1">
    <location>
        <begin position="138"/>
        <end position="162"/>
    </location>
</feature>
<dbReference type="PANTHER" id="PTHR33802:SF1">
    <property type="entry name" value="XK-RELATED PROTEIN"/>
    <property type="match status" value="1"/>
</dbReference>
<dbReference type="KEGG" id="aqu:105314171"/>
<sequence length="315" mass="35039">MDTTPLVREGSAVARPVNSVKARLFEISGLAASTISLLLALVVNGLSVTNDCTKFGFKNTTSNVSNIFYTQVTPAGWTFAIWSVIYVWQLVWLVYGWTFAFRTSAQKTISPLVYVFYTITNISNIVWIYLWGNLLPQVAFPFIAAMFVALWTSVGIETVYLYNLKPAAGAKSMKADYFLAQLLVVNGLVVYATWLSVAWLINLDIVLSYFSTQTATSAGTISLSVLAFEVLIYFLLENTVLDRYIRYVYMVYPVVLWALSGVAAAHADDANGKRNYIFTLALLGISSVLFLSRIVLLFVFAFFRPLTKSFAVKAI</sequence>